<gene>
    <name evidence="1" type="ORF">SGLAU_00080</name>
    <name evidence="2" type="ORF">SGLAU_32420</name>
</gene>
<proteinExistence type="predicted"/>
<evidence type="ECO:0000313" key="2">
    <source>
        <dbReference type="EMBL" id="AIS02416.1"/>
    </source>
</evidence>
<evidence type="ECO:0008006" key="4">
    <source>
        <dbReference type="Google" id="ProtNLM"/>
    </source>
</evidence>
<evidence type="ECO:0000313" key="1">
    <source>
        <dbReference type="EMBL" id="AIR96048.1"/>
    </source>
</evidence>
<dbReference type="RefSeq" id="WP_043497208.1">
    <property type="nucleotide sequence ID" value="NZ_CP009438.1"/>
</dbReference>
<dbReference type="eggNOG" id="COG3654">
    <property type="taxonomic scope" value="Bacteria"/>
</dbReference>
<dbReference type="EMBL" id="CP009438">
    <property type="protein sequence ID" value="AIS02416.1"/>
    <property type="molecule type" value="Genomic_DNA"/>
</dbReference>
<reference evidence="3" key="2">
    <citation type="journal article" date="2015" name="J. Biotechnol.">
        <title>Complete genome sequence of the actinobacterium Streptomyces glaucescens GLA.O (DSM 40922) consisting of a linear chromosome and one linear plasmid.</title>
        <authorList>
            <person name="Ortseifen V."/>
            <person name="Winkler A."/>
            <person name="Albersmeier A."/>
            <person name="Wendler S."/>
            <person name="Puhler A."/>
            <person name="Kalinowski J."/>
            <person name="Ruckert C."/>
        </authorList>
    </citation>
    <scope>NUCLEOTIDE SEQUENCE [LARGE SCALE GENOMIC DNA]</scope>
    <source>
        <strain evidence="3">DSM 40922 / GLA O</strain>
    </source>
</reference>
<dbReference type="OrthoDB" id="3870539at2"/>
<name>A0A089WZ85_STRGA</name>
<dbReference type="AlphaFoldDB" id="A0A089WZ85"/>
<sequence length="127" mass="14172">MSEPLYVDVSWLLDVQGIALGHDDVSVTDYSSLVAAVARHKTRTPTLAESNPDAAWRAAALLHTIVRLEPLPHRNSLFVAFVTTQYLDQSGEGIDPPYGALSDLIRKARETRLKIYDIADTLRSWRI</sequence>
<dbReference type="KEGG" id="sgu:SGLAU_00080"/>
<keyword evidence="3" id="KW-1185">Reference proteome</keyword>
<dbReference type="HOGENOM" id="CLU_115697_9_0_11"/>
<organism evidence="1 3">
    <name type="scientific">Streptomyces glaucescens</name>
    <dbReference type="NCBI Taxonomy" id="1907"/>
    <lineage>
        <taxon>Bacteria</taxon>
        <taxon>Bacillati</taxon>
        <taxon>Actinomycetota</taxon>
        <taxon>Actinomycetes</taxon>
        <taxon>Kitasatosporales</taxon>
        <taxon>Streptomycetaceae</taxon>
        <taxon>Streptomyces</taxon>
    </lineage>
</organism>
<dbReference type="EMBL" id="CP009438">
    <property type="protein sequence ID" value="AIR96048.1"/>
    <property type="molecule type" value="Genomic_DNA"/>
</dbReference>
<evidence type="ECO:0000313" key="3">
    <source>
        <dbReference type="Proteomes" id="UP000029482"/>
    </source>
</evidence>
<accession>A0A089WZ85</accession>
<dbReference type="KEGG" id="sgu:SGLAU_32420"/>
<dbReference type="Proteomes" id="UP000029482">
    <property type="component" value="Chromosome"/>
</dbReference>
<protein>
    <recommendedName>
        <fullName evidence="4">Toxin Doc</fullName>
    </recommendedName>
</protein>
<reference evidence="1" key="1">
    <citation type="submission" date="2014-09" db="EMBL/GenBank/DDBJ databases">
        <title>Complete genome sequence of the Actinobacterium Streptomyces glaucescens GLA.O (=DSM 40922) consisting of a linear chromosome and one linear plasmid.</title>
        <authorList>
            <person name="Ortseifen V."/>
            <person name="Albersmeier A."/>
            <person name="Winkler A."/>
            <person name="Puhler A."/>
            <person name="Kalinowski J."/>
            <person name="Ruckert C."/>
        </authorList>
    </citation>
    <scope>NUCLEOTIDE SEQUENCE [LARGE SCALE GENOMIC DNA]</scope>
    <source>
        <strain evidence="1">GLA.O</strain>
    </source>
</reference>